<dbReference type="AlphaFoldDB" id="A8RKI6"/>
<evidence type="ECO:0000313" key="1">
    <source>
        <dbReference type="EMBL" id="EDP18459.1"/>
    </source>
</evidence>
<organism evidence="1 2">
    <name type="scientific">Enterocloster bolteae (strain ATCC BAA-613 / DSM 15670 / CCUG 46953 / JCM 12243 / WAL 16351)</name>
    <name type="common">Clostridium bolteae</name>
    <dbReference type="NCBI Taxonomy" id="411902"/>
    <lineage>
        <taxon>Bacteria</taxon>
        <taxon>Bacillati</taxon>
        <taxon>Bacillota</taxon>
        <taxon>Clostridia</taxon>
        <taxon>Lachnospirales</taxon>
        <taxon>Lachnospiraceae</taxon>
        <taxon>Enterocloster</taxon>
    </lineage>
</organism>
<proteinExistence type="predicted"/>
<gene>
    <name evidence="1" type="ORF">CLOBOL_01330</name>
</gene>
<protein>
    <submittedName>
        <fullName evidence="1">Uncharacterized protein</fullName>
    </submittedName>
</protein>
<evidence type="ECO:0000313" key="2">
    <source>
        <dbReference type="Proteomes" id="UP000005396"/>
    </source>
</evidence>
<accession>A8RKI6</accession>
<name>A8RKI6_ENTBW</name>
<dbReference type="PaxDb" id="411902-CLOBOL_01330"/>
<reference evidence="1 2" key="1">
    <citation type="submission" date="2007-08" db="EMBL/GenBank/DDBJ databases">
        <authorList>
            <person name="Fulton L."/>
            <person name="Clifton S."/>
            <person name="Fulton B."/>
            <person name="Xu J."/>
            <person name="Minx P."/>
            <person name="Pepin K.H."/>
            <person name="Johnson M."/>
            <person name="Thiruvilangam P."/>
            <person name="Bhonagiri V."/>
            <person name="Nash W.E."/>
            <person name="Mardis E.R."/>
            <person name="Wilson R.K."/>
        </authorList>
    </citation>
    <scope>NUCLEOTIDE SEQUENCE [LARGE SCALE GENOMIC DNA]</scope>
    <source>
        <strain evidence="2">ATCC BAA-613 / DSM 15670 / CCUG 46953 / JCM 12243 / WAL 16351</strain>
    </source>
</reference>
<dbReference type="HOGENOM" id="CLU_3060098_0_0_9"/>
<sequence>MGCTVLSVTAVPALFRLPAVQTGHLCLPFKPDSRCLVIAGCRTLDFLGNLVYY</sequence>
<dbReference type="EMBL" id="ABCC02000015">
    <property type="protein sequence ID" value="EDP18459.1"/>
    <property type="molecule type" value="Genomic_DNA"/>
</dbReference>
<comment type="caution">
    <text evidence="1">The sequence shown here is derived from an EMBL/GenBank/DDBJ whole genome shotgun (WGS) entry which is preliminary data.</text>
</comment>
<dbReference type="Proteomes" id="UP000005396">
    <property type="component" value="Unassembled WGS sequence"/>
</dbReference>
<reference evidence="1 2" key="2">
    <citation type="submission" date="2007-09" db="EMBL/GenBank/DDBJ databases">
        <title>Draft genome sequence of Clostridium bolteae (ATCC BAA-613).</title>
        <authorList>
            <person name="Sudarsanam P."/>
            <person name="Ley R."/>
            <person name="Guruge J."/>
            <person name="Turnbaugh P.J."/>
            <person name="Mahowald M."/>
            <person name="Liep D."/>
            <person name="Gordon J."/>
        </authorList>
    </citation>
    <scope>NUCLEOTIDE SEQUENCE [LARGE SCALE GENOMIC DNA]</scope>
    <source>
        <strain evidence="2">ATCC BAA-613 / DSM 15670 / CCUG 46953 / JCM 12243 / WAL 16351</strain>
    </source>
</reference>